<protein>
    <submittedName>
        <fullName evidence="1">Uncharacterized protein</fullName>
    </submittedName>
</protein>
<dbReference type="KEGG" id="ppd:Ppro_0103"/>
<evidence type="ECO:0000313" key="2">
    <source>
        <dbReference type="Proteomes" id="UP000006732"/>
    </source>
</evidence>
<dbReference type="HOGENOM" id="CLU_1254969_0_0_7"/>
<accession>A1AK72</accession>
<dbReference type="AlphaFoldDB" id="A1AK72"/>
<dbReference type="STRING" id="338966.Ppro_0103"/>
<keyword evidence="2" id="KW-1185">Reference proteome</keyword>
<sequence>MLHIITACYKKEDVLMQSIQISSLKDLVPHVSQYIVPLITEAVEVCLRAHADDPFNDNWTFGTHLWKNSWNRIKATSEIENNPIMTPLKGNEFCFSIGNATIHHHRVGGESLLPRSAKKVKALADEAQLPLFPQKRRVAFDNVVLGIAADVQIGLSKIFIGKLEKDVASDRYFWSETVSLFKASATTLETPNYIFFEEEAEAIPVLMLEPKAVESAQPDA</sequence>
<reference evidence="1 2" key="1">
    <citation type="submission" date="2006-10" db="EMBL/GenBank/DDBJ databases">
        <title>Complete sequence of chromosome of Pelobacter propionicus DSM 2379.</title>
        <authorList>
            <consortium name="US DOE Joint Genome Institute"/>
            <person name="Copeland A."/>
            <person name="Lucas S."/>
            <person name="Lapidus A."/>
            <person name="Barry K."/>
            <person name="Detter J.C."/>
            <person name="Glavina del Rio T."/>
            <person name="Hammon N."/>
            <person name="Israni S."/>
            <person name="Dalin E."/>
            <person name="Tice H."/>
            <person name="Pitluck S."/>
            <person name="Saunders E."/>
            <person name="Brettin T."/>
            <person name="Bruce D."/>
            <person name="Han C."/>
            <person name="Tapia R."/>
            <person name="Schmutz J."/>
            <person name="Larimer F."/>
            <person name="Land M."/>
            <person name="Hauser L."/>
            <person name="Kyrpides N."/>
            <person name="Kim E."/>
            <person name="Lovley D."/>
            <person name="Richardson P."/>
        </authorList>
    </citation>
    <scope>NUCLEOTIDE SEQUENCE [LARGE SCALE GENOMIC DNA]</scope>
    <source>
        <strain evidence="2">DSM 2379 / NBRC 103807 / OttBd1</strain>
    </source>
</reference>
<dbReference type="EMBL" id="CP000482">
    <property type="protein sequence ID" value="ABK97742.1"/>
    <property type="molecule type" value="Genomic_DNA"/>
</dbReference>
<dbReference type="Proteomes" id="UP000006732">
    <property type="component" value="Chromosome"/>
</dbReference>
<evidence type="ECO:0000313" key="1">
    <source>
        <dbReference type="EMBL" id="ABK97742.1"/>
    </source>
</evidence>
<proteinExistence type="predicted"/>
<gene>
    <name evidence="1" type="ordered locus">Ppro_0103</name>
</gene>
<organism evidence="1 2">
    <name type="scientific">Pelobacter propionicus (strain DSM 2379 / NBRC 103807 / OttBd1)</name>
    <dbReference type="NCBI Taxonomy" id="338966"/>
    <lineage>
        <taxon>Bacteria</taxon>
        <taxon>Pseudomonadati</taxon>
        <taxon>Thermodesulfobacteriota</taxon>
        <taxon>Desulfuromonadia</taxon>
        <taxon>Desulfuromonadales</taxon>
        <taxon>Desulfuromonadaceae</taxon>
        <taxon>Pelobacter</taxon>
    </lineage>
</organism>
<name>A1AK72_PELPD</name>